<feature type="compositionally biased region" description="Polar residues" evidence="1">
    <location>
        <begin position="187"/>
        <end position="209"/>
    </location>
</feature>
<evidence type="ECO:0000313" key="2">
    <source>
        <dbReference type="EMBL" id="CAJ1951142.1"/>
    </source>
</evidence>
<dbReference type="EMBL" id="CAKOGP040001781">
    <property type="protein sequence ID" value="CAJ1951142.1"/>
    <property type="molecule type" value="Genomic_DNA"/>
</dbReference>
<dbReference type="AlphaFoldDB" id="A0AAD2PUL4"/>
<evidence type="ECO:0008006" key="4">
    <source>
        <dbReference type="Google" id="ProtNLM"/>
    </source>
</evidence>
<organism evidence="2 3">
    <name type="scientific">Cylindrotheca closterium</name>
    <dbReference type="NCBI Taxonomy" id="2856"/>
    <lineage>
        <taxon>Eukaryota</taxon>
        <taxon>Sar</taxon>
        <taxon>Stramenopiles</taxon>
        <taxon>Ochrophyta</taxon>
        <taxon>Bacillariophyta</taxon>
        <taxon>Bacillariophyceae</taxon>
        <taxon>Bacillariophycidae</taxon>
        <taxon>Bacillariales</taxon>
        <taxon>Bacillariaceae</taxon>
        <taxon>Cylindrotheca</taxon>
    </lineage>
</organism>
<dbReference type="Proteomes" id="UP001295423">
    <property type="component" value="Unassembled WGS sequence"/>
</dbReference>
<feature type="compositionally biased region" description="Low complexity" evidence="1">
    <location>
        <begin position="42"/>
        <end position="54"/>
    </location>
</feature>
<feature type="region of interest" description="Disordered" evidence="1">
    <location>
        <begin position="380"/>
        <end position="411"/>
    </location>
</feature>
<keyword evidence="3" id="KW-1185">Reference proteome</keyword>
<evidence type="ECO:0000313" key="3">
    <source>
        <dbReference type="Proteomes" id="UP001295423"/>
    </source>
</evidence>
<sequence length="1096" mass="123973">MLKRGSKKQERTLLNSSPLLSESFERVPESAKQSKKSWKLFGSSSKPKNGSGKNARQTSYDYDYGDDDYYYKDDEDAMKAWEPAPSFLPFPSQVEDDEENSPEQQPRMRITDNETTTRTLADHAKQQQRQQQQPEEEVEDLFQHRQPQQLLTPQSESQTPTAVVKQQTSAPPSRPPPSPTKRQPQSVPRQQATKPRSPKKTSPNRNTNLPLPVAPTYLQTTKAVLARPFGRESLLVKDCRWIVQVSAAEWADDTWMYRVTVQERQGDTVQLQDYGFCLRSLSDFGWLEQALSIEYQGALLLPSLSISLGIPHDIVSSPQPPEVESRALAGWLSDVLNGIRGQGELILSTEKINLIDSESLEAFLYRQELVGFDEYAHMEHTPRSQQNSSHVLSPDGRLEMTPLSNEGDSNDQLQNNPFWDLLFCGASNSYDPSDDLPPSPSRAKMFRKSNVSSKALGDSRTFQLQNSFVESSPTFDLSSSPLARHLSLLQAERDLVWAWRARALGSMELLGKLKEQEKNVGAAWKRFAITVSNLFTYEKEMEFVKLGDAKRTKLQSPYRKLHSSTVDECLRVLTNTKMDRSIAGLDVLEAMLNAYIGDLSSVHPSFESYLESLHNVSMISHEMMEQRLANKQVVEEKKSQEPNDASVQKFLTNERLFAESLTTLCCTAPLRTSRMAHKYIEKEHEKAQSVAKTADGMVSKISVFPKETLAKVITRHGREEQEDRTTEMTLVQRIVGIGNNKKFVPPDQNTQEVEKGVELSKEDQNEAAQRAAKRDNALRMCRERMGRWDSKVAMAIMEAVGVGDANVRVEETTRELRLVRKFAIGLREHMQRCVEALETLKSSMEATNGKEVKQHFVTELQNVLSTMFMPSDINAAPKIPFDLLRKHGIALDDPLGWLQASGRTCGGEIANYMNTRESGTDWLINTLGELLKDYNERVESIESFVYMECVGIQLEKHFSQHRATALAAFEKKTDITSAINIATRKRLPQLVKDLQVKLETVGADVSHTTVKEAKEAHLESKTLKQELSVLSMRRLTRSKEISTERVIALMTIWSKEEESSSREAKIALKNFAQSLEYRIGEDDLKQYLEASPSPAR</sequence>
<evidence type="ECO:0000256" key="1">
    <source>
        <dbReference type="SAM" id="MobiDB-lite"/>
    </source>
</evidence>
<feature type="compositionally biased region" description="Polar residues" evidence="1">
    <location>
        <begin position="145"/>
        <end position="165"/>
    </location>
</feature>
<proteinExistence type="predicted"/>
<gene>
    <name evidence="2" type="ORF">CYCCA115_LOCUS12926</name>
</gene>
<feature type="compositionally biased region" description="Polar residues" evidence="1">
    <location>
        <begin position="402"/>
        <end position="411"/>
    </location>
</feature>
<comment type="caution">
    <text evidence="2">The sequence shown here is derived from an EMBL/GenBank/DDBJ whole genome shotgun (WGS) entry which is preliminary data.</text>
</comment>
<feature type="region of interest" description="Disordered" evidence="1">
    <location>
        <begin position="1"/>
        <end position="69"/>
    </location>
</feature>
<reference evidence="2" key="1">
    <citation type="submission" date="2023-08" db="EMBL/GenBank/DDBJ databases">
        <authorList>
            <person name="Audoor S."/>
            <person name="Bilcke G."/>
        </authorList>
    </citation>
    <scope>NUCLEOTIDE SEQUENCE</scope>
</reference>
<feature type="region of interest" description="Disordered" evidence="1">
    <location>
        <begin position="82"/>
        <end position="212"/>
    </location>
</feature>
<accession>A0AAD2PUL4</accession>
<name>A0AAD2PUL4_9STRA</name>
<protein>
    <recommendedName>
        <fullName evidence="4">PX domain-containing protein</fullName>
    </recommendedName>
</protein>